<dbReference type="eggNOG" id="COG0741">
    <property type="taxonomic scope" value="Bacteria"/>
</dbReference>
<evidence type="ECO:0000259" key="2">
    <source>
        <dbReference type="Pfam" id="PF01464"/>
    </source>
</evidence>
<evidence type="ECO:0000256" key="1">
    <source>
        <dbReference type="ARBA" id="ARBA00007734"/>
    </source>
</evidence>
<organism evidence="4">
    <name type="scientific">Wolinella succinogenes (strain ATCC 29543 / DSM 1740 / CCUG 13145 / JCM 31913 / LMG 7466 / NCTC 11488 / FDC 602W)</name>
    <name type="common">Vibrio succinogenes</name>
    <dbReference type="NCBI Taxonomy" id="273121"/>
    <lineage>
        <taxon>Bacteria</taxon>
        <taxon>Pseudomonadati</taxon>
        <taxon>Campylobacterota</taxon>
        <taxon>Epsilonproteobacteria</taxon>
        <taxon>Campylobacterales</taxon>
        <taxon>Helicobacteraceae</taxon>
        <taxon>Wolinella</taxon>
    </lineage>
</organism>
<dbReference type="AlphaFoldDB" id="Q7MAG4"/>
<dbReference type="PANTHER" id="PTHR37423">
    <property type="entry name" value="SOLUBLE LYTIC MUREIN TRANSGLYCOSYLASE-RELATED"/>
    <property type="match status" value="1"/>
</dbReference>
<dbReference type="KEGG" id="wsu:WS0272"/>
<reference evidence="3 4" key="1">
    <citation type="journal article" date="2003" name="Proc. Natl. Acad. Sci. U.S.A.">
        <title>Complete genome sequence and analysis of Wolinella succinogenes.</title>
        <authorList>
            <person name="Baar C."/>
            <person name="Eppinger M."/>
            <person name="Raddatz G."/>
            <person name="Simon JM."/>
            <person name="Lanz C."/>
            <person name="Klimmek O."/>
            <person name="Nandakumar R."/>
            <person name="Gross R."/>
            <person name="Rosinus A."/>
            <person name="Keller H."/>
            <person name="Jagtap P."/>
            <person name="Linke B."/>
            <person name="Meyer F."/>
            <person name="Lederer H."/>
            <person name="Schuster S.C."/>
        </authorList>
    </citation>
    <scope>NUCLEOTIDE SEQUENCE [LARGE SCALE GENOMIC DNA]</scope>
    <source>
        <strain evidence="4">ATCC 29543 / DSM 1740 / CCUG 13145 / JCM 31913 / LMG 7466 / NCTC 11488 / FDC 602W</strain>
    </source>
</reference>
<dbReference type="InterPro" id="IPR008258">
    <property type="entry name" value="Transglycosylase_SLT_dom_1"/>
</dbReference>
<dbReference type="CAZy" id="GH23">
    <property type="family name" value="Glycoside Hydrolase Family 23"/>
</dbReference>
<proteinExistence type="inferred from homology"/>
<keyword evidence="4" id="KW-1185">Reference proteome</keyword>
<evidence type="ECO:0000313" key="4">
    <source>
        <dbReference type="Proteomes" id="UP000000422"/>
    </source>
</evidence>
<sequence>MRILLFWLLPWLLLAQEITLEFLKEKPEGITRDFYIWQFLDQNITPGEANEAYKLVYRSNTKLFGRYFKKSDNKTLSRRTICERMSLSELLKQEPKCIGYALKLSDAAKMSKSDLQKLSKKLAIDAPTTAKHLEILASKEPLKNLLETNATTFATLFEGVGQEYRLEQFNRFIPANAWENLANQNDYKMGRMIQLIILNSAYVALQDSLSKVTGITNTDDRTLFYLGLNALVHGQKENALLYFLRAQTKAKDPLLITRALFWRYLTTGDKAILEEVAQSRHPNIYSIYASQTLQKEPAFEIVRQVLPKDAPPSAPWDTKDPFAWLKIEEQSKKSDSNLSALPDSPLRYRNTESHLALIMQREWRFQKHFFITPYQEIFSQFDSDKQALLYALARQESHLIPTVISTSYALGMMQIMPFNVESIAKNLGERCELTDMFDPALNVKYAEIFLRDLIREFSHPLFISYAYNGGPGFTRRLLARGELFRKDRALDPWYSLEMIPYEESRYYGSRVLANYIIYQQAFGKNLQIADLLNETLIR</sequence>
<dbReference type="EMBL" id="BX571657">
    <property type="protein sequence ID" value="CAE09425.1"/>
    <property type="molecule type" value="Genomic_DNA"/>
</dbReference>
<accession>Q7MAG4</accession>
<dbReference type="PANTHER" id="PTHR37423:SF2">
    <property type="entry name" value="MEMBRANE-BOUND LYTIC MUREIN TRANSGLYCOSYLASE C"/>
    <property type="match status" value="1"/>
</dbReference>
<dbReference type="Proteomes" id="UP000000422">
    <property type="component" value="Chromosome"/>
</dbReference>
<gene>
    <name evidence="3" type="ordered locus">WS0272</name>
</gene>
<comment type="similarity">
    <text evidence="1">Belongs to the transglycosylase Slt family.</text>
</comment>
<feature type="domain" description="Transglycosylase SLT" evidence="2">
    <location>
        <begin position="384"/>
        <end position="478"/>
    </location>
</feature>
<dbReference type="Pfam" id="PF01464">
    <property type="entry name" value="SLT"/>
    <property type="match status" value="1"/>
</dbReference>
<dbReference type="SUPFAM" id="SSF53955">
    <property type="entry name" value="Lysozyme-like"/>
    <property type="match status" value="1"/>
</dbReference>
<evidence type="ECO:0000313" key="3">
    <source>
        <dbReference type="EMBL" id="CAE09425.1"/>
    </source>
</evidence>
<dbReference type="SMR" id="Q7MAG4"/>
<dbReference type="HOGENOM" id="CLU_036276_0_0_7"/>
<dbReference type="CDD" id="cd13401">
    <property type="entry name" value="Slt70-like"/>
    <property type="match status" value="1"/>
</dbReference>
<protein>
    <submittedName>
        <fullName evidence="3">LYTIC MUREIN TRANSGLYCOSYLASE</fullName>
    </submittedName>
</protein>
<name>Q7MAG4_WOLSU</name>
<dbReference type="STRING" id="273121.WS0272"/>
<dbReference type="Gene3D" id="1.10.530.10">
    <property type="match status" value="1"/>
</dbReference>
<dbReference type="RefSeq" id="WP_011138226.1">
    <property type="nucleotide sequence ID" value="NC_005090.1"/>
</dbReference>
<dbReference type="InterPro" id="IPR023346">
    <property type="entry name" value="Lysozyme-like_dom_sf"/>
</dbReference>